<proteinExistence type="predicted"/>
<dbReference type="EMBL" id="ML976615">
    <property type="protein sequence ID" value="KAF1848440.1"/>
    <property type="molecule type" value="Genomic_DNA"/>
</dbReference>
<organism evidence="1 2">
    <name type="scientific">Cucurbitaria berberidis CBS 394.84</name>
    <dbReference type="NCBI Taxonomy" id="1168544"/>
    <lineage>
        <taxon>Eukaryota</taxon>
        <taxon>Fungi</taxon>
        <taxon>Dikarya</taxon>
        <taxon>Ascomycota</taxon>
        <taxon>Pezizomycotina</taxon>
        <taxon>Dothideomycetes</taxon>
        <taxon>Pleosporomycetidae</taxon>
        <taxon>Pleosporales</taxon>
        <taxon>Pleosporineae</taxon>
        <taxon>Cucurbitariaceae</taxon>
        <taxon>Cucurbitaria</taxon>
    </lineage>
</organism>
<dbReference type="AlphaFoldDB" id="A0A9P4GNX2"/>
<evidence type="ECO:0000313" key="2">
    <source>
        <dbReference type="Proteomes" id="UP000800039"/>
    </source>
</evidence>
<keyword evidence="2" id="KW-1185">Reference proteome</keyword>
<dbReference type="RefSeq" id="XP_040791003.1">
    <property type="nucleotide sequence ID" value="XM_040937712.1"/>
</dbReference>
<reference evidence="1" key="1">
    <citation type="submission" date="2020-01" db="EMBL/GenBank/DDBJ databases">
        <authorList>
            <consortium name="DOE Joint Genome Institute"/>
            <person name="Haridas S."/>
            <person name="Albert R."/>
            <person name="Binder M."/>
            <person name="Bloem J."/>
            <person name="Labutti K."/>
            <person name="Salamov A."/>
            <person name="Andreopoulos B."/>
            <person name="Baker S.E."/>
            <person name="Barry K."/>
            <person name="Bills G."/>
            <person name="Bluhm B.H."/>
            <person name="Cannon C."/>
            <person name="Castanera R."/>
            <person name="Culley D.E."/>
            <person name="Daum C."/>
            <person name="Ezra D."/>
            <person name="Gonzalez J.B."/>
            <person name="Henrissat B."/>
            <person name="Kuo A."/>
            <person name="Liang C."/>
            <person name="Lipzen A."/>
            <person name="Lutzoni F."/>
            <person name="Magnuson J."/>
            <person name="Mondo S."/>
            <person name="Nolan M."/>
            <person name="Ohm R."/>
            <person name="Pangilinan J."/>
            <person name="Park H.-J."/>
            <person name="Ramirez L."/>
            <person name="Alfaro M."/>
            <person name="Sun H."/>
            <person name="Tritt A."/>
            <person name="Yoshinaga Y."/>
            <person name="Zwiers L.-H."/>
            <person name="Turgeon B.G."/>
            <person name="Goodwin S.B."/>
            <person name="Spatafora J.W."/>
            <person name="Crous P.W."/>
            <person name="Grigoriev I.V."/>
        </authorList>
    </citation>
    <scope>NUCLEOTIDE SEQUENCE</scope>
    <source>
        <strain evidence="1">CBS 394.84</strain>
    </source>
</reference>
<evidence type="ECO:0000313" key="1">
    <source>
        <dbReference type="EMBL" id="KAF1848440.1"/>
    </source>
</evidence>
<sequence>MARSTRSLHPAAECGAEVIVATETKHLAKIPNFEVKKEAEGKTVESEEGWYCGSIYFTAHPVDSLLFQNPDLFHDLFVLKCVTTVVFTSGDRGNTDNFSFALEHGLEEAYSWIAGVPANEPKRKATLVKIGKYEVPSWAPKDMPSMQILYLRLPDGAPAGQGYDTNGGESLKKLYNKEIKSITTTDGNVTYTLEDLKDIIVTVLHERQANDIRVLNYKASVSHEYNTDLDHADHTISAKLVIEVIEEEKIRANVKVYAGHFMRKLEANLGPLHPDYERKANAFFKYAEHDEQMCQNLEECEDELEGDEADLFLDRDVKHISHYLEREYYVS</sequence>
<dbReference type="GeneID" id="63854962"/>
<name>A0A9P4GNX2_9PLEO</name>
<gene>
    <name evidence="1" type="ORF">K460DRAFT_414995</name>
</gene>
<comment type="caution">
    <text evidence="1">The sequence shown here is derived from an EMBL/GenBank/DDBJ whole genome shotgun (WGS) entry which is preliminary data.</text>
</comment>
<accession>A0A9P4GNX2</accession>
<protein>
    <submittedName>
        <fullName evidence="1">Uncharacterized protein</fullName>
    </submittedName>
</protein>
<dbReference type="OrthoDB" id="203440at2759"/>
<dbReference type="Proteomes" id="UP000800039">
    <property type="component" value="Unassembled WGS sequence"/>
</dbReference>